<keyword evidence="2" id="KW-1185">Reference proteome</keyword>
<evidence type="ECO:0000313" key="2">
    <source>
        <dbReference type="Proteomes" id="UP000824782"/>
    </source>
</evidence>
<sequence length="102" mass="11923">MQKLSLLYLATRDINFKPAPLKDKNFFFIYRKKKKKKISSSCCHDYSKYLNTCPEQLKNYNFCLFRTFVTRQVEKCALHVLGGEFNTLNLNFPVSAGAHHPN</sequence>
<protein>
    <submittedName>
        <fullName evidence="1">Uncharacterized protein</fullName>
    </submittedName>
</protein>
<organism evidence="1 2">
    <name type="scientific">Engystomops pustulosus</name>
    <name type="common">Tungara frog</name>
    <name type="synonym">Physalaemus pustulosus</name>
    <dbReference type="NCBI Taxonomy" id="76066"/>
    <lineage>
        <taxon>Eukaryota</taxon>
        <taxon>Metazoa</taxon>
        <taxon>Chordata</taxon>
        <taxon>Craniata</taxon>
        <taxon>Vertebrata</taxon>
        <taxon>Euteleostomi</taxon>
        <taxon>Amphibia</taxon>
        <taxon>Batrachia</taxon>
        <taxon>Anura</taxon>
        <taxon>Neobatrachia</taxon>
        <taxon>Hyloidea</taxon>
        <taxon>Leptodactylidae</taxon>
        <taxon>Leiuperinae</taxon>
        <taxon>Engystomops</taxon>
    </lineage>
</organism>
<dbReference type="Proteomes" id="UP000824782">
    <property type="component" value="Unassembled WGS sequence"/>
</dbReference>
<reference evidence="1" key="1">
    <citation type="thesis" date="2020" institute="ProQuest LLC" country="789 East Eisenhower Parkway, Ann Arbor, MI, USA">
        <title>Comparative Genomics and Chromosome Evolution.</title>
        <authorList>
            <person name="Mudd A.B."/>
        </authorList>
    </citation>
    <scope>NUCLEOTIDE SEQUENCE</scope>
    <source>
        <strain evidence="1">237g6f4</strain>
        <tissue evidence="1">Blood</tissue>
    </source>
</reference>
<gene>
    <name evidence="1" type="ORF">GDO81_001017</name>
</gene>
<proteinExistence type="predicted"/>
<comment type="caution">
    <text evidence="1">The sequence shown here is derived from an EMBL/GenBank/DDBJ whole genome shotgun (WGS) entry which is preliminary data.</text>
</comment>
<evidence type="ECO:0000313" key="1">
    <source>
        <dbReference type="EMBL" id="KAG8593972.1"/>
    </source>
</evidence>
<name>A0AAV7DD15_ENGPU</name>
<dbReference type="AlphaFoldDB" id="A0AAV7DD15"/>
<accession>A0AAV7DD15</accession>
<dbReference type="EMBL" id="WNYA01000001">
    <property type="protein sequence ID" value="KAG8593972.1"/>
    <property type="molecule type" value="Genomic_DNA"/>
</dbReference>